<evidence type="ECO:0000256" key="15">
    <source>
        <dbReference type="ARBA" id="ARBA00023128"/>
    </source>
</evidence>
<evidence type="ECO:0000256" key="13">
    <source>
        <dbReference type="ARBA" id="ARBA00023027"/>
    </source>
</evidence>
<dbReference type="GO" id="GO:0006120">
    <property type="term" value="P:mitochondrial electron transport, NADH to ubiquinone"/>
    <property type="evidence" value="ECO:0007669"/>
    <property type="project" value="InterPro"/>
</dbReference>
<keyword evidence="8 18" id="KW-0812">Transmembrane</keyword>
<feature type="transmembrane region" description="Helical" evidence="18">
    <location>
        <begin position="57"/>
        <end position="81"/>
    </location>
</feature>
<evidence type="ECO:0000256" key="3">
    <source>
        <dbReference type="ARBA" id="ARBA00007012"/>
    </source>
</evidence>
<dbReference type="GeneID" id="7672047"/>
<dbReference type="PANTHER" id="PTHR46552">
    <property type="entry name" value="NADH-UBIQUINONE OXIDOREDUCTASE CHAIN 2"/>
    <property type="match status" value="1"/>
</dbReference>
<evidence type="ECO:0000256" key="10">
    <source>
        <dbReference type="ARBA" id="ARBA00022967"/>
    </source>
</evidence>
<feature type="transmembrane region" description="Helical" evidence="18">
    <location>
        <begin position="173"/>
        <end position="190"/>
    </location>
</feature>
<dbReference type="EMBL" id="EU427342">
    <property type="protein sequence ID" value="ABZ02086.1"/>
    <property type="molecule type" value="Genomic_DNA"/>
</dbReference>
<feature type="transmembrane region" description="Helical" evidence="18">
    <location>
        <begin position="267"/>
        <end position="290"/>
    </location>
</feature>
<keyword evidence="16 18" id="KW-0472">Membrane</keyword>
<dbReference type="GO" id="GO:0008137">
    <property type="term" value="F:NADH dehydrogenase (ubiquinone) activity"/>
    <property type="evidence" value="ECO:0007669"/>
    <property type="project" value="UniProtKB-EC"/>
</dbReference>
<evidence type="ECO:0000256" key="12">
    <source>
        <dbReference type="ARBA" id="ARBA00022989"/>
    </source>
</evidence>
<evidence type="ECO:0000256" key="2">
    <source>
        <dbReference type="ARBA" id="ARBA00004448"/>
    </source>
</evidence>
<geneLocation type="mitochondrion" evidence="20"/>
<evidence type="ECO:0000256" key="7">
    <source>
        <dbReference type="ARBA" id="ARBA00022660"/>
    </source>
</evidence>
<dbReference type="Pfam" id="PF00361">
    <property type="entry name" value="Proton_antipo_M"/>
    <property type="match status" value="1"/>
</dbReference>
<comment type="subcellular location">
    <subcellularLocation>
        <location evidence="2 18">Mitochondrion inner membrane</location>
        <topology evidence="2 18">Multi-pass membrane protein</topology>
    </subcellularLocation>
</comment>
<dbReference type="AlphaFoldDB" id="B7SMJ2"/>
<feature type="transmembrane region" description="Helical" evidence="18">
    <location>
        <begin position="196"/>
        <end position="214"/>
    </location>
</feature>
<feature type="transmembrane region" description="Helical" evidence="18">
    <location>
        <begin position="311"/>
        <end position="329"/>
    </location>
</feature>
<evidence type="ECO:0000256" key="8">
    <source>
        <dbReference type="ARBA" id="ARBA00022692"/>
    </source>
</evidence>
<organism evidence="20">
    <name type="scientific">Phaenacantha marcida</name>
    <dbReference type="NCBI Taxonomy" id="498930"/>
    <lineage>
        <taxon>Eukaryota</taxon>
        <taxon>Metazoa</taxon>
        <taxon>Ecdysozoa</taxon>
        <taxon>Arthropoda</taxon>
        <taxon>Hexapoda</taxon>
        <taxon>Insecta</taxon>
        <taxon>Pterygota</taxon>
        <taxon>Neoptera</taxon>
        <taxon>Paraneoptera</taxon>
        <taxon>Hemiptera</taxon>
        <taxon>Heteroptera</taxon>
        <taxon>Panheteroptera</taxon>
        <taxon>Pentatomomorpha</taxon>
        <taxon>Lygaeoidea</taxon>
        <taxon>Colobathristidae</taxon>
        <taxon>Phaenacantha</taxon>
    </lineage>
</organism>
<evidence type="ECO:0000256" key="17">
    <source>
        <dbReference type="ARBA" id="ARBA00049551"/>
    </source>
</evidence>
<evidence type="ECO:0000256" key="16">
    <source>
        <dbReference type="ARBA" id="ARBA00023136"/>
    </source>
</evidence>
<reference evidence="20" key="1">
    <citation type="journal article" date="2008" name="BMC Genomics">
        <title>Comparative and phylogenomic studies on the mitochondrial genomes of Pentatomomorpha (Insecta: Hemiptera: Heteroptera).</title>
        <authorList>
            <person name="Hua J."/>
            <person name="Li M."/>
            <person name="Dong P."/>
            <person name="Cui Y."/>
            <person name="Xie Q."/>
            <person name="Bu W."/>
        </authorList>
    </citation>
    <scope>NUCLEOTIDE SEQUENCE</scope>
</reference>
<keyword evidence="13 18" id="KW-0520">NAD</keyword>
<keyword evidence="11 18" id="KW-0249">Electron transport</keyword>
<proteinExistence type="inferred from homology"/>
<evidence type="ECO:0000256" key="18">
    <source>
        <dbReference type="RuleBase" id="RU003403"/>
    </source>
</evidence>
<protein>
    <recommendedName>
        <fullName evidence="5 18">NADH-ubiquinone oxidoreductase chain 2</fullName>
        <ecNumber evidence="4 18">7.1.1.2</ecNumber>
    </recommendedName>
</protein>
<comment type="function">
    <text evidence="1">Core subunit of the mitochondrial membrane respiratory chain NADH dehydrogenase (Complex I) that is believed to belong to the minimal assembly required for catalysis. Complex I functions in the transfer of electrons from NADH to the respiratory chain. The immediate electron acceptor for the enzyme is believed to be ubiquinone.</text>
</comment>
<sequence>MFMTKSKMWFFIMLMTSTLIILSSKNWMSMWMGLEFNLLSFIGLISATKNKMKSQAIMMYFLTQSMSSMILIFSLMINYFLMSTIMMSPIFKSIMIIGLLIKVGAAPFHMWVPEIMFKLKWMEATILMTWQKLGPLFMTSALCQNNWMMSVSIILSSMMGAIGGLNTTSLKKIMAYSSISNMGWMLMLIAQQGNWYLYWIVYSVIVATINNIFNKWNSLFINQMTMNTPSLSSKFIIAMSVLSMGGLPPFLGFLPKWMVIQSMIYNGSFIIMLLMIMMSLITLIYYMRMISSALMLYSPMIKWMYKTPSKMTHLMFINTMLPLFLVLSYL</sequence>
<dbReference type="InterPro" id="IPR050175">
    <property type="entry name" value="Complex_I_Subunit_2"/>
</dbReference>
<evidence type="ECO:0000256" key="9">
    <source>
        <dbReference type="ARBA" id="ARBA00022792"/>
    </source>
</evidence>
<evidence type="ECO:0000256" key="6">
    <source>
        <dbReference type="ARBA" id="ARBA00022448"/>
    </source>
</evidence>
<comment type="function">
    <text evidence="18">Core subunit of the mitochondrial membrane respiratory chain NADH dehydrogenase (Complex I) which catalyzes electron transfer from NADH through the respiratory chain, using ubiquinone as an electron acceptor. Essential for the catalytic activity and assembly of complex I.</text>
</comment>
<dbReference type="EC" id="7.1.1.2" evidence="4 18"/>
<keyword evidence="6" id="KW-0813">Transport</keyword>
<dbReference type="PANTHER" id="PTHR46552:SF1">
    <property type="entry name" value="NADH-UBIQUINONE OXIDOREDUCTASE CHAIN 2"/>
    <property type="match status" value="1"/>
</dbReference>
<gene>
    <name evidence="20" type="primary">ND2</name>
</gene>
<keyword evidence="9 18" id="KW-0999">Mitochondrion inner membrane</keyword>
<evidence type="ECO:0000256" key="5">
    <source>
        <dbReference type="ARBA" id="ARBA00021008"/>
    </source>
</evidence>
<comment type="similarity">
    <text evidence="3 18">Belongs to the complex I subunit 2 family.</text>
</comment>
<accession>B7SMJ2</accession>
<keyword evidence="12 18" id="KW-1133">Transmembrane helix</keyword>
<keyword evidence="14 18" id="KW-0830">Ubiquinone</keyword>
<evidence type="ECO:0000259" key="19">
    <source>
        <dbReference type="Pfam" id="PF00361"/>
    </source>
</evidence>
<keyword evidence="10 18" id="KW-1278">Translocase</keyword>
<feature type="transmembrane region" description="Helical" evidence="18">
    <location>
        <begin position="147"/>
        <end position="166"/>
    </location>
</feature>
<dbReference type="GO" id="GO:0005743">
    <property type="term" value="C:mitochondrial inner membrane"/>
    <property type="evidence" value="ECO:0007669"/>
    <property type="project" value="UniProtKB-SubCell"/>
</dbReference>
<evidence type="ECO:0000256" key="1">
    <source>
        <dbReference type="ARBA" id="ARBA00003257"/>
    </source>
</evidence>
<comment type="catalytic activity">
    <reaction evidence="17 18">
        <text>a ubiquinone + NADH + 5 H(+)(in) = a ubiquinol + NAD(+) + 4 H(+)(out)</text>
        <dbReference type="Rhea" id="RHEA:29091"/>
        <dbReference type="Rhea" id="RHEA-COMP:9565"/>
        <dbReference type="Rhea" id="RHEA-COMP:9566"/>
        <dbReference type="ChEBI" id="CHEBI:15378"/>
        <dbReference type="ChEBI" id="CHEBI:16389"/>
        <dbReference type="ChEBI" id="CHEBI:17976"/>
        <dbReference type="ChEBI" id="CHEBI:57540"/>
        <dbReference type="ChEBI" id="CHEBI:57945"/>
        <dbReference type="EC" id="7.1.1.2"/>
    </reaction>
</comment>
<evidence type="ECO:0000313" key="20">
    <source>
        <dbReference type="EMBL" id="ABZ02086.1"/>
    </source>
</evidence>
<evidence type="ECO:0000256" key="11">
    <source>
        <dbReference type="ARBA" id="ARBA00022982"/>
    </source>
</evidence>
<feature type="domain" description="NADH:quinone oxidoreductase/Mrp antiporter transmembrane" evidence="19">
    <location>
        <begin position="24"/>
        <end position="282"/>
    </location>
</feature>
<feature type="transmembrane region" description="Helical" evidence="18">
    <location>
        <begin position="93"/>
        <end position="112"/>
    </location>
</feature>
<keyword evidence="15 18" id="KW-0496">Mitochondrion</keyword>
<evidence type="ECO:0000256" key="14">
    <source>
        <dbReference type="ARBA" id="ARBA00023075"/>
    </source>
</evidence>
<feature type="transmembrane region" description="Helical" evidence="18">
    <location>
        <begin position="235"/>
        <end position="255"/>
    </location>
</feature>
<dbReference type="PRINTS" id="PR01436">
    <property type="entry name" value="NADHDHGNASE2"/>
</dbReference>
<dbReference type="RefSeq" id="YP_002735057.1">
    <property type="nucleotide sequence ID" value="NC_012460.1"/>
</dbReference>
<dbReference type="InterPro" id="IPR003917">
    <property type="entry name" value="NADH_UbQ_OxRdtase_chain2"/>
</dbReference>
<dbReference type="InterPro" id="IPR001750">
    <property type="entry name" value="ND/Mrp_TM"/>
</dbReference>
<name>B7SMJ2_9HEMI</name>
<dbReference type="CTD" id="4536"/>
<keyword evidence="7 18" id="KW-0679">Respiratory chain</keyword>
<evidence type="ECO:0000256" key="4">
    <source>
        <dbReference type="ARBA" id="ARBA00012944"/>
    </source>
</evidence>